<evidence type="ECO:0000256" key="1">
    <source>
        <dbReference type="ARBA" id="ARBA00009981"/>
    </source>
</evidence>
<dbReference type="EMBL" id="JAUDZE010000005">
    <property type="protein sequence ID" value="MDN0014897.1"/>
    <property type="molecule type" value="Genomic_DNA"/>
</dbReference>
<dbReference type="RefSeq" id="WP_267981130.1">
    <property type="nucleotide sequence ID" value="NZ_JAPQKF010000005.1"/>
</dbReference>
<dbReference type="NCBIfam" id="TIGR01552">
    <property type="entry name" value="phd_fam"/>
    <property type="match status" value="1"/>
</dbReference>
<keyword evidence="4" id="KW-1185">Reference proteome</keyword>
<protein>
    <recommendedName>
        <fullName evidence="2">Antitoxin</fullName>
    </recommendedName>
</protein>
<reference evidence="3" key="1">
    <citation type="submission" date="2023-06" db="EMBL/GenBank/DDBJ databases">
        <title>Two novel species of Acinetobacter isolated from motorbike repairing workshop in Vietnam.</title>
        <authorList>
            <person name="Le N.T.T."/>
        </authorList>
    </citation>
    <scope>NUCLEOTIDE SEQUENCE</scope>
    <source>
        <strain evidence="3">VNH17</strain>
    </source>
</reference>
<dbReference type="SUPFAM" id="SSF143120">
    <property type="entry name" value="YefM-like"/>
    <property type="match status" value="1"/>
</dbReference>
<comment type="function">
    <text evidence="2">Antitoxin component of a type II toxin-antitoxin (TA) system.</text>
</comment>
<proteinExistence type="inferred from homology"/>
<organism evidence="3 4">
    <name type="scientific">Acinetobacter thutiue</name>
    <dbReference type="NCBI Taxonomy" id="2998078"/>
    <lineage>
        <taxon>Bacteria</taxon>
        <taxon>Pseudomonadati</taxon>
        <taxon>Pseudomonadota</taxon>
        <taxon>Gammaproteobacteria</taxon>
        <taxon>Moraxellales</taxon>
        <taxon>Moraxellaceae</taxon>
        <taxon>Acinetobacter</taxon>
    </lineage>
</organism>
<gene>
    <name evidence="3" type="ORF">QTA56_11745</name>
</gene>
<evidence type="ECO:0000256" key="2">
    <source>
        <dbReference type="RuleBase" id="RU362080"/>
    </source>
</evidence>
<comment type="similarity">
    <text evidence="1 2">Belongs to the phD/YefM antitoxin family.</text>
</comment>
<evidence type="ECO:0000313" key="4">
    <source>
        <dbReference type="Proteomes" id="UP001168524"/>
    </source>
</evidence>
<dbReference type="InterPro" id="IPR006442">
    <property type="entry name" value="Antitoxin_Phd/YefM"/>
</dbReference>
<name>A0ABT7WQD3_9GAMM</name>
<dbReference type="Proteomes" id="UP001168524">
    <property type="component" value="Unassembled WGS sequence"/>
</dbReference>
<evidence type="ECO:0000313" key="3">
    <source>
        <dbReference type="EMBL" id="MDN0014897.1"/>
    </source>
</evidence>
<dbReference type="InterPro" id="IPR036165">
    <property type="entry name" value="YefM-like_sf"/>
</dbReference>
<dbReference type="Pfam" id="PF02604">
    <property type="entry name" value="PhdYeFM_antitox"/>
    <property type="match status" value="1"/>
</dbReference>
<accession>A0ABT7WQD3</accession>
<sequence length="85" mass="9902">MTILTSRDFNHNVSKAKSMSRHEPVFITDRGTPSHVLLSYQQYELLLKKTQSNAERLGMCIEDLTQIDDDFEFERAVLTDRQVEL</sequence>
<comment type="caution">
    <text evidence="3">The sequence shown here is derived from an EMBL/GenBank/DDBJ whole genome shotgun (WGS) entry which is preliminary data.</text>
</comment>